<protein>
    <submittedName>
        <fullName evidence="3">Putative hexulose-6-phosphate isomerase</fullName>
    </submittedName>
</protein>
<dbReference type="Pfam" id="PF01261">
    <property type="entry name" value="AP_endonuc_2"/>
    <property type="match status" value="1"/>
</dbReference>
<keyword evidence="4" id="KW-1185">Reference proteome</keyword>
<dbReference type="Proteomes" id="UP000016638">
    <property type="component" value="Unassembled WGS sequence"/>
</dbReference>
<dbReference type="PATRIC" id="fig|1125712.3.peg.1477"/>
<dbReference type="NCBIfam" id="NF009689">
    <property type="entry name" value="PRK13210.1"/>
    <property type="match status" value="1"/>
</dbReference>
<accession>U2TNG0</accession>
<reference evidence="3 4" key="1">
    <citation type="submission" date="2013-08" db="EMBL/GenBank/DDBJ databases">
        <authorList>
            <person name="Durkin A.S."/>
            <person name="Haft D.R."/>
            <person name="McCorrison J."/>
            <person name="Torralba M."/>
            <person name="Gillis M."/>
            <person name="Haft D.H."/>
            <person name="Methe B."/>
            <person name="Sutton G."/>
            <person name="Nelson K.E."/>
        </authorList>
    </citation>
    <scope>NUCLEOTIDE SEQUENCE [LARGE SCALE GENOMIC DNA]</scope>
    <source>
        <strain evidence="3 4">F0195</strain>
    </source>
</reference>
<comment type="caution">
    <text evidence="3">The sequence shown here is derived from an EMBL/GenBank/DDBJ whole genome shotgun (WGS) entry which is preliminary data.</text>
</comment>
<organism evidence="3 4">
    <name type="scientific">Olsenella profusa F0195</name>
    <dbReference type="NCBI Taxonomy" id="1125712"/>
    <lineage>
        <taxon>Bacteria</taxon>
        <taxon>Bacillati</taxon>
        <taxon>Actinomycetota</taxon>
        <taxon>Coriobacteriia</taxon>
        <taxon>Coriobacteriales</taxon>
        <taxon>Atopobiaceae</taxon>
        <taxon>Olsenella</taxon>
    </lineage>
</organism>
<dbReference type="InterPro" id="IPR050417">
    <property type="entry name" value="Sugar_Epim/Isomerase"/>
</dbReference>
<evidence type="ECO:0000256" key="1">
    <source>
        <dbReference type="ARBA" id="ARBA00023235"/>
    </source>
</evidence>
<evidence type="ECO:0000313" key="4">
    <source>
        <dbReference type="Proteomes" id="UP000016638"/>
    </source>
</evidence>
<gene>
    <name evidence="3" type="ORF">HMPREF1316_2641</name>
</gene>
<dbReference type="PANTHER" id="PTHR43489:SF1">
    <property type="entry name" value="L-RIBULOSE-5-PHOSPHATE 3-EPIMERASE SGBU-RELATED"/>
    <property type="match status" value="1"/>
</dbReference>
<proteinExistence type="predicted"/>
<evidence type="ECO:0000313" key="3">
    <source>
        <dbReference type="EMBL" id="ERL07970.1"/>
    </source>
</evidence>
<dbReference type="InterPro" id="IPR036237">
    <property type="entry name" value="Xyl_isomerase-like_sf"/>
</dbReference>
<sequence>MSKAYELGLYEKATPSDLTWEERLRLAADSGFDYMEISVDESDARQARLDWTARERADVVQAMRNAGVPLGSLCLSGHRKWPLGAKDPKKRAYGLVMMDKALELACDLGLHIIQLAGYDAYYEEDAWDGSEGCFRENLAKACEMAAKAGVVMGFETMETPFMDTVEKAMRYVSEIDSPFLGVYPDVGNLTNASLLYGRPVADDIATGAGHIFAAHMKATRAGQYRDMLFGEGTTDYEGALTQLMPQGVRRYVCEMWYLGSASWKDDVAHASVFVRGKIEEALGRLG</sequence>
<dbReference type="PANTHER" id="PTHR43489">
    <property type="entry name" value="ISOMERASE"/>
    <property type="match status" value="1"/>
</dbReference>
<dbReference type="GO" id="GO:0019852">
    <property type="term" value="P:L-ascorbic acid metabolic process"/>
    <property type="evidence" value="ECO:0007669"/>
    <property type="project" value="TreeGrafter"/>
</dbReference>
<dbReference type="AlphaFoldDB" id="U2TNG0"/>
<feature type="domain" description="Xylose isomerase-like TIM barrel" evidence="2">
    <location>
        <begin position="24"/>
        <end position="265"/>
    </location>
</feature>
<dbReference type="EMBL" id="AWEZ01000049">
    <property type="protein sequence ID" value="ERL07970.1"/>
    <property type="molecule type" value="Genomic_DNA"/>
</dbReference>
<dbReference type="Gene3D" id="3.20.20.150">
    <property type="entry name" value="Divalent-metal-dependent TIM barrel enzymes"/>
    <property type="match status" value="1"/>
</dbReference>
<name>U2TNG0_9ACTN</name>
<dbReference type="RefSeq" id="WP_021726365.1">
    <property type="nucleotide sequence ID" value="NZ_AWEZ01000049.1"/>
</dbReference>
<keyword evidence="1 3" id="KW-0413">Isomerase</keyword>
<dbReference type="InterPro" id="IPR013022">
    <property type="entry name" value="Xyl_isomerase-like_TIM-brl"/>
</dbReference>
<dbReference type="GO" id="GO:0034015">
    <property type="term" value="F:L-ribulose-5-phosphate 3-epimerase activity"/>
    <property type="evidence" value="ECO:0007669"/>
    <property type="project" value="TreeGrafter"/>
</dbReference>
<dbReference type="STRING" id="1125712.HMPREF1316_2641"/>
<dbReference type="SUPFAM" id="SSF51658">
    <property type="entry name" value="Xylose isomerase-like"/>
    <property type="match status" value="1"/>
</dbReference>
<dbReference type="eggNOG" id="COG3623">
    <property type="taxonomic scope" value="Bacteria"/>
</dbReference>
<evidence type="ECO:0000259" key="2">
    <source>
        <dbReference type="Pfam" id="PF01261"/>
    </source>
</evidence>
<dbReference type="OrthoDB" id="3185623at2"/>